<feature type="compositionally biased region" description="Low complexity" evidence="7">
    <location>
        <begin position="577"/>
        <end position="592"/>
    </location>
</feature>
<keyword evidence="3" id="KW-0805">Transcription regulation</keyword>
<dbReference type="OrthoDB" id="76676at2759"/>
<evidence type="ECO:0000256" key="6">
    <source>
        <dbReference type="ARBA" id="ARBA00023242"/>
    </source>
</evidence>
<feature type="region of interest" description="Disordered" evidence="7">
    <location>
        <begin position="310"/>
        <end position="623"/>
    </location>
</feature>
<dbReference type="AlphaFoldDB" id="A0A371DSY3"/>
<dbReference type="GO" id="GO:0032968">
    <property type="term" value="P:positive regulation of transcription elongation by RNA polymerase II"/>
    <property type="evidence" value="ECO:0007669"/>
    <property type="project" value="InterPro"/>
</dbReference>
<dbReference type="SUPFAM" id="SSF50916">
    <property type="entry name" value="Rap30/74 interaction domains"/>
    <property type="match status" value="1"/>
</dbReference>
<keyword evidence="9" id="KW-1185">Reference proteome</keyword>
<name>A0A371DSY3_9APHY</name>
<dbReference type="GO" id="GO:0005674">
    <property type="term" value="C:transcription factor TFIIF complex"/>
    <property type="evidence" value="ECO:0007669"/>
    <property type="project" value="TreeGrafter"/>
</dbReference>
<dbReference type="Proteomes" id="UP000256964">
    <property type="component" value="Unassembled WGS sequence"/>
</dbReference>
<evidence type="ECO:0000256" key="5">
    <source>
        <dbReference type="ARBA" id="ARBA00023163"/>
    </source>
</evidence>
<sequence>MAKKGGPTLFNPRPSRPTLPKKEPSTSNTPSPGSSQTLPTAQSQPGTPKKPPTATASPRPAPPRRPVVKTEDDPAPQMPEGPFSEYRLMSSKLNGWKYDIMKFDSRKKVEINEWSKPIYLNRKDLHREDPSAQGPKQAVAPMVGSDGKLVMGADGKVVMVDAQGKIVRDADVAAAGADDKGKGKDKEKGKKKFQKKTRQVFMIPEETRQLRREEKYPWVIEDNDKQEVWTASMEEVSRSETCAMFMPAANDVFKFVPAHRWYKFRKQPSHAIIRDLNAIENYMSKAQKLNARTLSSLVAKTELASANGTSLVHNAGQSRGPLGRKLRTVDSGPSDLFGDDDDDEGGDSKRKIKRELGQEGFLDELDFEESFQDDEERMEADDNEDEETKELEERLKKEYRTANKLREGGVDESEEEEDDEAKLTGAGKNLQKTLKKLEKGGGYEDSDDEKNPYASSEEEEEEEEPPQVPNGPAILPPEPKPGLQRSPSQTPSAGPAPGAKPGVNGQGAVAVKTEPQSQSRATSPVPGPPNHGGHSIVAKRATSPKVPKPKAGIPGRAGSPLATPNGVSPAASRATSPVAANGPGAAASPGGKPLKRKATEDGQAASTDGAPRQKKRKAPAGELEDRMVIEWLRNTPNATTRECIQHFTKYLTDETKKSKFTALVKEVAQLSGGVLILRPAYRGTAGASPAPAPAAA</sequence>
<feature type="compositionally biased region" description="Low complexity" evidence="7">
    <location>
        <begin position="25"/>
        <end position="37"/>
    </location>
</feature>
<feature type="region of interest" description="Disordered" evidence="7">
    <location>
        <begin position="1"/>
        <end position="86"/>
    </location>
</feature>
<dbReference type="GO" id="GO:0003677">
    <property type="term" value="F:DNA binding"/>
    <property type="evidence" value="ECO:0007669"/>
    <property type="project" value="UniProtKB-KW"/>
</dbReference>
<dbReference type="GO" id="GO:0001096">
    <property type="term" value="F:TFIIF-class transcription factor complex binding"/>
    <property type="evidence" value="ECO:0007669"/>
    <property type="project" value="TreeGrafter"/>
</dbReference>
<dbReference type="PANTHER" id="PTHR13011">
    <property type="entry name" value="TFIIF-ALPHA"/>
    <property type="match status" value="1"/>
</dbReference>
<keyword evidence="5" id="KW-0804">Transcription</keyword>
<accession>A0A371DSY3</accession>
<feature type="compositionally biased region" description="Acidic residues" evidence="7">
    <location>
        <begin position="410"/>
        <end position="420"/>
    </location>
</feature>
<dbReference type="GO" id="GO:0016251">
    <property type="term" value="F:RNA polymerase II general transcription initiation factor activity"/>
    <property type="evidence" value="ECO:0007669"/>
    <property type="project" value="TreeGrafter"/>
</dbReference>
<dbReference type="InterPro" id="IPR011039">
    <property type="entry name" value="TFIIF_interaction"/>
</dbReference>
<feature type="compositionally biased region" description="Basic and acidic residues" evidence="7">
    <location>
        <begin position="391"/>
        <end position="409"/>
    </location>
</feature>
<dbReference type="GO" id="GO:0006367">
    <property type="term" value="P:transcription initiation at RNA polymerase II promoter"/>
    <property type="evidence" value="ECO:0007669"/>
    <property type="project" value="InterPro"/>
</dbReference>
<feature type="compositionally biased region" description="Basic and acidic residues" evidence="7">
    <location>
        <begin position="346"/>
        <end position="357"/>
    </location>
</feature>
<reference evidence="8 9" key="1">
    <citation type="journal article" date="2018" name="Biotechnol. Biofuels">
        <title>Integrative visual omics of the white-rot fungus Polyporus brumalis exposes the biotechnological potential of its oxidative enzymes for delignifying raw plant biomass.</title>
        <authorList>
            <person name="Miyauchi S."/>
            <person name="Rancon A."/>
            <person name="Drula E."/>
            <person name="Hage H."/>
            <person name="Chaduli D."/>
            <person name="Favel A."/>
            <person name="Grisel S."/>
            <person name="Henrissat B."/>
            <person name="Herpoel-Gimbert I."/>
            <person name="Ruiz-Duenas F.J."/>
            <person name="Chevret D."/>
            <person name="Hainaut M."/>
            <person name="Lin J."/>
            <person name="Wang M."/>
            <person name="Pangilinan J."/>
            <person name="Lipzen A."/>
            <person name="Lesage-Meessen L."/>
            <person name="Navarro D."/>
            <person name="Riley R."/>
            <person name="Grigoriev I.V."/>
            <person name="Zhou S."/>
            <person name="Raouche S."/>
            <person name="Rosso M.N."/>
        </authorList>
    </citation>
    <scope>NUCLEOTIDE SEQUENCE [LARGE SCALE GENOMIC DNA]</scope>
    <source>
        <strain evidence="8 9">BRFM 1820</strain>
    </source>
</reference>
<dbReference type="STRING" id="139420.A0A371DSY3"/>
<feature type="compositionally biased region" description="Acidic residues" evidence="7">
    <location>
        <begin position="456"/>
        <end position="465"/>
    </location>
</feature>
<evidence type="ECO:0000256" key="3">
    <source>
        <dbReference type="ARBA" id="ARBA00023015"/>
    </source>
</evidence>
<dbReference type="EMBL" id="KZ857382">
    <property type="protein sequence ID" value="RDX55652.1"/>
    <property type="molecule type" value="Genomic_DNA"/>
</dbReference>
<proteinExistence type="inferred from homology"/>
<evidence type="ECO:0000313" key="9">
    <source>
        <dbReference type="Proteomes" id="UP000256964"/>
    </source>
</evidence>
<comment type="similarity">
    <text evidence="2">Belongs to the TFIIF alpha subunit family.</text>
</comment>
<evidence type="ECO:0000256" key="2">
    <source>
        <dbReference type="ARBA" id="ARBA00005249"/>
    </source>
</evidence>
<feature type="compositionally biased region" description="Basic and acidic residues" evidence="7">
    <location>
        <begin position="175"/>
        <end position="188"/>
    </location>
</feature>
<comment type="subcellular location">
    <subcellularLocation>
        <location evidence="1">Nucleus</location>
    </subcellularLocation>
</comment>
<evidence type="ECO:0000313" key="8">
    <source>
        <dbReference type="EMBL" id="RDX55652.1"/>
    </source>
</evidence>
<dbReference type="InterPro" id="IPR008851">
    <property type="entry name" value="TFIIF-alpha"/>
</dbReference>
<evidence type="ECO:0000256" key="1">
    <source>
        <dbReference type="ARBA" id="ARBA00004123"/>
    </source>
</evidence>
<protein>
    <submittedName>
        <fullName evidence="8">Uncharacterized protein</fullName>
    </submittedName>
</protein>
<gene>
    <name evidence="8" type="ORF">OH76DRAFT_1552065</name>
</gene>
<feature type="compositionally biased region" description="Low complexity" evidence="7">
    <location>
        <begin position="493"/>
        <end position="502"/>
    </location>
</feature>
<feature type="compositionally biased region" description="Pro residues" evidence="7">
    <location>
        <begin position="466"/>
        <end position="480"/>
    </location>
</feature>
<evidence type="ECO:0000256" key="4">
    <source>
        <dbReference type="ARBA" id="ARBA00023125"/>
    </source>
</evidence>
<evidence type="ECO:0000256" key="7">
    <source>
        <dbReference type="SAM" id="MobiDB-lite"/>
    </source>
</evidence>
<organism evidence="8 9">
    <name type="scientific">Lentinus brumalis</name>
    <dbReference type="NCBI Taxonomy" id="2498619"/>
    <lineage>
        <taxon>Eukaryota</taxon>
        <taxon>Fungi</taxon>
        <taxon>Dikarya</taxon>
        <taxon>Basidiomycota</taxon>
        <taxon>Agaricomycotina</taxon>
        <taxon>Agaricomycetes</taxon>
        <taxon>Polyporales</taxon>
        <taxon>Polyporaceae</taxon>
        <taxon>Lentinus</taxon>
    </lineage>
</organism>
<keyword evidence="4" id="KW-0238">DNA-binding</keyword>
<keyword evidence="6" id="KW-0539">Nucleus</keyword>
<dbReference type="PANTHER" id="PTHR13011:SF0">
    <property type="entry name" value="GENERAL TRANSCRIPTION FACTOR IIF SUBUNIT 1"/>
    <property type="match status" value="1"/>
</dbReference>
<feature type="region of interest" description="Disordered" evidence="7">
    <location>
        <begin position="175"/>
        <end position="196"/>
    </location>
</feature>
<feature type="compositionally biased region" description="Acidic residues" evidence="7">
    <location>
        <begin position="361"/>
        <end position="390"/>
    </location>
</feature>